<accession>A0AAD3Y2D0</accession>
<feature type="region of interest" description="Disordered" evidence="1">
    <location>
        <begin position="1"/>
        <end position="71"/>
    </location>
</feature>
<reference evidence="2" key="1">
    <citation type="submission" date="2023-05" db="EMBL/GenBank/DDBJ databases">
        <title>Nepenthes gracilis genome sequencing.</title>
        <authorList>
            <person name="Fukushima K."/>
        </authorList>
    </citation>
    <scope>NUCLEOTIDE SEQUENCE</scope>
    <source>
        <strain evidence="2">SING2019-196</strain>
    </source>
</reference>
<evidence type="ECO:0000256" key="1">
    <source>
        <dbReference type="SAM" id="MobiDB-lite"/>
    </source>
</evidence>
<comment type="caution">
    <text evidence="2">The sequence shown here is derived from an EMBL/GenBank/DDBJ whole genome shotgun (WGS) entry which is preliminary data.</text>
</comment>
<feature type="compositionally biased region" description="Basic and acidic residues" evidence="1">
    <location>
        <begin position="28"/>
        <end position="42"/>
    </location>
</feature>
<dbReference type="EMBL" id="BSYO01000028">
    <property type="protein sequence ID" value="GMH24481.1"/>
    <property type="molecule type" value="Genomic_DNA"/>
</dbReference>
<name>A0AAD3Y2D0_NEPGR</name>
<evidence type="ECO:0000313" key="2">
    <source>
        <dbReference type="EMBL" id="GMH24481.1"/>
    </source>
</evidence>
<evidence type="ECO:0000313" key="3">
    <source>
        <dbReference type="Proteomes" id="UP001279734"/>
    </source>
</evidence>
<feature type="compositionally biased region" description="Polar residues" evidence="1">
    <location>
        <begin position="59"/>
        <end position="69"/>
    </location>
</feature>
<sequence>MERGSIGTSGRGLMKDPHGIGAMTRLRTRGERSTFSRNRRDQQGTLLDHAPNKRDATAPSASAPNSYPTGPSIVEPSCVTYSMKIAGGVKMDSPNSLKAP</sequence>
<dbReference type="Proteomes" id="UP001279734">
    <property type="component" value="Unassembled WGS sequence"/>
</dbReference>
<proteinExistence type="predicted"/>
<protein>
    <submittedName>
        <fullName evidence="2">Uncharacterized protein</fullName>
    </submittedName>
</protein>
<organism evidence="2 3">
    <name type="scientific">Nepenthes gracilis</name>
    <name type="common">Slender pitcher plant</name>
    <dbReference type="NCBI Taxonomy" id="150966"/>
    <lineage>
        <taxon>Eukaryota</taxon>
        <taxon>Viridiplantae</taxon>
        <taxon>Streptophyta</taxon>
        <taxon>Embryophyta</taxon>
        <taxon>Tracheophyta</taxon>
        <taxon>Spermatophyta</taxon>
        <taxon>Magnoliopsida</taxon>
        <taxon>eudicotyledons</taxon>
        <taxon>Gunneridae</taxon>
        <taxon>Pentapetalae</taxon>
        <taxon>Caryophyllales</taxon>
        <taxon>Nepenthaceae</taxon>
        <taxon>Nepenthes</taxon>
    </lineage>
</organism>
<dbReference type="AlphaFoldDB" id="A0AAD3Y2D0"/>
<gene>
    <name evidence="2" type="ORF">Nepgr_026324</name>
</gene>
<keyword evidence="3" id="KW-1185">Reference proteome</keyword>